<evidence type="ECO:0000259" key="1">
    <source>
        <dbReference type="Pfam" id="PF13456"/>
    </source>
</evidence>
<accession>A0AAD9U7T8</accession>
<keyword evidence="3" id="KW-1185">Reference proteome</keyword>
<sequence length="257" mass="28476">MDPKALYVQSCFTSKTRGKHKGKALEELPNSSGNSAADGWWKLLRKMEISSKIKLFIWRACNGWIPTMGNLAGGRISVEPFSPLCKRKSLGLKVVQLRDNHAPVTVAWEPPLCFYKISTDAAVDGACQVIGIGISIRDETGFVMTSSSQRINATFSPHVVEAVAVLVAKTDVQVVAKWIAEGTQLYSEVCLVITYILPLIQNMRSRLVSYVPRKANQVAHLLTRMAMALSNSEDLYWMAKSPQCVNWTVHADRPVNL</sequence>
<dbReference type="GO" id="GO:0003676">
    <property type="term" value="F:nucleic acid binding"/>
    <property type="evidence" value="ECO:0007669"/>
    <property type="project" value="InterPro"/>
</dbReference>
<organism evidence="2 3">
    <name type="scientific">Dipteronia dyeriana</name>
    <dbReference type="NCBI Taxonomy" id="168575"/>
    <lineage>
        <taxon>Eukaryota</taxon>
        <taxon>Viridiplantae</taxon>
        <taxon>Streptophyta</taxon>
        <taxon>Embryophyta</taxon>
        <taxon>Tracheophyta</taxon>
        <taxon>Spermatophyta</taxon>
        <taxon>Magnoliopsida</taxon>
        <taxon>eudicotyledons</taxon>
        <taxon>Gunneridae</taxon>
        <taxon>Pentapetalae</taxon>
        <taxon>rosids</taxon>
        <taxon>malvids</taxon>
        <taxon>Sapindales</taxon>
        <taxon>Sapindaceae</taxon>
        <taxon>Hippocastanoideae</taxon>
        <taxon>Acereae</taxon>
        <taxon>Dipteronia</taxon>
    </lineage>
</organism>
<comment type="caution">
    <text evidence="2">The sequence shown here is derived from an EMBL/GenBank/DDBJ whole genome shotgun (WGS) entry which is preliminary data.</text>
</comment>
<dbReference type="InterPro" id="IPR052929">
    <property type="entry name" value="RNase_H-like_EbsB-rel"/>
</dbReference>
<dbReference type="Proteomes" id="UP001280121">
    <property type="component" value="Unassembled WGS sequence"/>
</dbReference>
<name>A0AAD9U7T8_9ROSI</name>
<dbReference type="EMBL" id="JANJYI010000005">
    <property type="protein sequence ID" value="KAK2649209.1"/>
    <property type="molecule type" value="Genomic_DNA"/>
</dbReference>
<feature type="domain" description="RNase H type-1" evidence="1">
    <location>
        <begin position="128"/>
        <end position="226"/>
    </location>
</feature>
<dbReference type="PANTHER" id="PTHR47074">
    <property type="entry name" value="BNAC02G40300D PROTEIN"/>
    <property type="match status" value="1"/>
</dbReference>
<dbReference type="PANTHER" id="PTHR47074:SF11">
    <property type="entry name" value="REVERSE TRANSCRIPTASE-LIKE PROTEIN"/>
    <property type="match status" value="1"/>
</dbReference>
<reference evidence="2" key="1">
    <citation type="journal article" date="2023" name="Plant J.">
        <title>Genome sequences and population genomics provide insights into the demographic history, inbreeding, and mutation load of two 'living fossil' tree species of Dipteronia.</title>
        <authorList>
            <person name="Feng Y."/>
            <person name="Comes H.P."/>
            <person name="Chen J."/>
            <person name="Zhu S."/>
            <person name="Lu R."/>
            <person name="Zhang X."/>
            <person name="Li P."/>
            <person name="Qiu J."/>
            <person name="Olsen K.M."/>
            <person name="Qiu Y."/>
        </authorList>
    </citation>
    <scope>NUCLEOTIDE SEQUENCE</scope>
    <source>
        <strain evidence="2">KIB01</strain>
    </source>
</reference>
<evidence type="ECO:0000313" key="2">
    <source>
        <dbReference type="EMBL" id="KAK2649209.1"/>
    </source>
</evidence>
<evidence type="ECO:0000313" key="3">
    <source>
        <dbReference type="Proteomes" id="UP001280121"/>
    </source>
</evidence>
<dbReference type="SUPFAM" id="SSF53098">
    <property type="entry name" value="Ribonuclease H-like"/>
    <property type="match status" value="1"/>
</dbReference>
<dbReference type="Pfam" id="PF13456">
    <property type="entry name" value="RVT_3"/>
    <property type="match status" value="1"/>
</dbReference>
<dbReference type="GO" id="GO:0004523">
    <property type="term" value="F:RNA-DNA hybrid ribonuclease activity"/>
    <property type="evidence" value="ECO:0007669"/>
    <property type="project" value="InterPro"/>
</dbReference>
<dbReference type="InterPro" id="IPR002156">
    <property type="entry name" value="RNaseH_domain"/>
</dbReference>
<protein>
    <recommendedName>
        <fullName evidence="1">RNase H type-1 domain-containing protein</fullName>
    </recommendedName>
</protein>
<gene>
    <name evidence="2" type="ORF">Ddye_016698</name>
</gene>
<proteinExistence type="predicted"/>
<dbReference type="AlphaFoldDB" id="A0AAD9U7T8"/>
<dbReference type="InterPro" id="IPR012337">
    <property type="entry name" value="RNaseH-like_sf"/>
</dbReference>